<gene>
    <name evidence="3" type="primary">rimI</name>
    <name evidence="3" type="ORF">CWI73_08590</name>
</gene>
<keyword evidence="3" id="KW-0808">Transferase</keyword>
<accession>A0A432YRC2</accession>
<dbReference type="Gene3D" id="3.40.630.30">
    <property type="match status" value="1"/>
</dbReference>
<dbReference type="PANTHER" id="PTHR43617:SF33">
    <property type="entry name" value="SPORE COAT POLYSACCHARIDE BIOSYNTHESIS PROTEIN SPSD"/>
    <property type="match status" value="1"/>
</dbReference>
<feature type="domain" description="N-acetyltransferase" evidence="2">
    <location>
        <begin position="3"/>
        <end position="149"/>
    </location>
</feature>
<dbReference type="CDD" id="cd04301">
    <property type="entry name" value="NAT_SF"/>
    <property type="match status" value="1"/>
</dbReference>
<comment type="subcellular location">
    <subcellularLocation>
        <location evidence="1">Cytoplasm</location>
    </subcellularLocation>
</comment>
<organism evidence="3 4">
    <name type="scientific">Idiomarina piscisalsi</name>
    <dbReference type="NCBI Taxonomy" id="1096243"/>
    <lineage>
        <taxon>Bacteria</taxon>
        <taxon>Pseudomonadati</taxon>
        <taxon>Pseudomonadota</taxon>
        <taxon>Gammaproteobacteria</taxon>
        <taxon>Alteromonadales</taxon>
        <taxon>Idiomarinaceae</taxon>
        <taxon>Idiomarina</taxon>
    </lineage>
</organism>
<dbReference type="InterPro" id="IPR000182">
    <property type="entry name" value="GNAT_dom"/>
</dbReference>
<comment type="catalytic activity">
    <reaction evidence="1">
        <text>N-terminal L-alanyl-[ribosomal protein bS18] + acetyl-CoA = N-terminal N(alpha)-acetyl-L-alanyl-[ribosomal protein bS18] + CoA + H(+)</text>
        <dbReference type="Rhea" id="RHEA:43756"/>
        <dbReference type="Rhea" id="RHEA-COMP:10676"/>
        <dbReference type="Rhea" id="RHEA-COMP:10677"/>
        <dbReference type="ChEBI" id="CHEBI:15378"/>
        <dbReference type="ChEBI" id="CHEBI:57287"/>
        <dbReference type="ChEBI" id="CHEBI:57288"/>
        <dbReference type="ChEBI" id="CHEBI:64718"/>
        <dbReference type="ChEBI" id="CHEBI:83683"/>
        <dbReference type="EC" id="2.3.1.266"/>
    </reaction>
</comment>
<comment type="function">
    <text evidence="1">Acetylates the N-terminal alanine of ribosomal protein bS18.</text>
</comment>
<evidence type="ECO:0000256" key="1">
    <source>
        <dbReference type="RuleBase" id="RU363094"/>
    </source>
</evidence>
<dbReference type="EC" id="2.3.1.266" evidence="1"/>
<dbReference type="EMBL" id="PIQA01000006">
    <property type="protein sequence ID" value="RUO64208.1"/>
    <property type="molecule type" value="Genomic_DNA"/>
</dbReference>
<dbReference type="InterPro" id="IPR016181">
    <property type="entry name" value="Acyl_CoA_acyltransferase"/>
</dbReference>
<sequence length="153" mass="17271">MNVNVERAQLSDLDNLVRLERATFNYSCISRRSFKHLISSATAYCWVVRDGNRLLGYALVLTRKNSSVWRLYSIAVAPEARGKGIGQKLMDELISCARKSQAKALSLEVKSDNKAAIAWYQDCGFETIDVLANYYDDSSDGLKMRFTFDPESP</sequence>
<evidence type="ECO:0000313" key="3">
    <source>
        <dbReference type="EMBL" id="RUO64208.1"/>
    </source>
</evidence>
<dbReference type="InterPro" id="IPR006464">
    <property type="entry name" value="AcTrfase_RimI/Ard1"/>
</dbReference>
<proteinExistence type="inferred from homology"/>
<dbReference type="RefSeq" id="WP_126752394.1">
    <property type="nucleotide sequence ID" value="NZ_JBHUMT010000015.1"/>
</dbReference>
<reference evidence="3 4" key="1">
    <citation type="journal article" date="2011" name="Front. Microbiol.">
        <title>Genomic signatures of strain selection and enhancement in Bacillus atrophaeus var. globigii, a historical biowarfare simulant.</title>
        <authorList>
            <person name="Gibbons H.S."/>
            <person name="Broomall S.M."/>
            <person name="McNew L.A."/>
            <person name="Daligault H."/>
            <person name="Chapman C."/>
            <person name="Bruce D."/>
            <person name="Karavis M."/>
            <person name="Krepps M."/>
            <person name="McGregor P.A."/>
            <person name="Hong C."/>
            <person name="Park K.H."/>
            <person name="Akmal A."/>
            <person name="Feldman A."/>
            <person name="Lin J.S."/>
            <person name="Chang W.E."/>
            <person name="Higgs B.W."/>
            <person name="Demirev P."/>
            <person name="Lindquist J."/>
            <person name="Liem A."/>
            <person name="Fochler E."/>
            <person name="Read T.D."/>
            <person name="Tapia R."/>
            <person name="Johnson S."/>
            <person name="Bishop-Lilly K.A."/>
            <person name="Detter C."/>
            <person name="Han C."/>
            <person name="Sozhamannan S."/>
            <person name="Rosenzweig C.N."/>
            <person name="Skowronski E.W."/>
        </authorList>
    </citation>
    <scope>NUCLEOTIDE SEQUENCE [LARGE SCALE GENOMIC DNA]</scope>
    <source>
        <strain evidence="3 4">TPS4-2</strain>
    </source>
</reference>
<dbReference type="Proteomes" id="UP000288361">
    <property type="component" value="Unassembled WGS sequence"/>
</dbReference>
<name>A0A432YRC2_9GAMM</name>
<dbReference type="SUPFAM" id="SSF55729">
    <property type="entry name" value="Acyl-CoA N-acyltransferases (Nat)"/>
    <property type="match status" value="1"/>
</dbReference>
<dbReference type="GO" id="GO:0005737">
    <property type="term" value="C:cytoplasm"/>
    <property type="evidence" value="ECO:0007669"/>
    <property type="project" value="UniProtKB-SubCell"/>
</dbReference>
<protein>
    <recommendedName>
        <fullName evidence="1">[Ribosomal protein bS18]-alanine N-acetyltransferase</fullName>
        <ecNumber evidence="1">2.3.1.266</ecNumber>
    </recommendedName>
</protein>
<dbReference type="PANTHER" id="PTHR43617">
    <property type="entry name" value="L-AMINO ACID N-ACETYLTRANSFERASE"/>
    <property type="match status" value="1"/>
</dbReference>
<evidence type="ECO:0000313" key="4">
    <source>
        <dbReference type="Proteomes" id="UP000288361"/>
    </source>
</evidence>
<dbReference type="GO" id="GO:0008999">
    <property type="term" value="F:protein-N-terminal-alanine acetyltransferase activity"/>
    <property type="evidence" value="ECO:0007669"/>
    <property type="project" value="UniProtKB-EC"/>
</dbReference>
<dbReference type="NCBIfam" id="TIGR01575">
    <property type="entry name" value="rimI"/>
    <property type="match status" value="1"/>
</dbReference>
<keyword evidence="1" id="KW-0963">Cytoplasm</keyword>
<dbReference type="PROSITE" id="PS51186">
    <property type="entry name" value="GNAT"/>
    <property type="match status" value="1"/>
</dbReference>
<dbReference type="AlphaFoldDB" id="A0A432YRC2"/>
<comment type="similarity">
    <text evidence="1">Belongs to the acetyltransferase family. RimI subfamily.</text>
</comment>
<evidence type="ECO:0000259" key="2">
    <source>
        <dbReference type="PROSITE" id="PS51186"/>
    </source>
</evidence>
<dbReference type="InterPro" id="IPR050276">
    <property type="entry name" value="MshD_Acetyltransferase"/>
</dbReference>
<dbReference type="Pfam" id="PF00583">
    <property type="entry name" value="Acetyltransf_1"/>
    <property type="match status" value="1"/>
</dbReference>
<comment type="caution">
    <text evidence="3">The sequence shown here is derived from an EMBL/GenBank/DDBJ whole genome shotgun (WGS) entry which is preliminary data.</text>
</comment>